<dbReference type="GO" id="GO:0005506">
    <property type="term" value="F:iron ion binding"/>
    <property type="evidence" value="ECO:0007669"/>
    <property type="project" value="InterPro"/>
</dbReference>
<sequence length="259" mass="28588">MPSKPTKTKKDAAKPTGSAQSVPPRPNWPPISPVLPAADLSLATLLADQVLTISQLWTTSLCKTYVNFLSTLPLTTTPGKPKRGEAVRVNDRFQVDDPIFAERLWSSTALKEIVENPVIDGEALNERQKRELWGGEALGLNSNIRVYRYSKGQYFDQHYDDSNNISFPSTSSQSAVPAKTTWTLLLYLSSPATGCKGGETIFHPEAPSKREAAPPPIVAELEVGMALLHRHGKDCLLHEGREVTEGEKWIIRSDLCVKR</sequence>
<dbReference type="AlphaFoldDB" id="A0AAV9NXY4"/>
<comment type="cofactor">
    <cofactor evidence="1">
        <name>L-ascorbate</name>
        <dbReference type="ChEBI" id="CHEBI:38290"/>
    </cofactor>
</comment>
<evidence type="ECO:0000313" key="9">
    <source>
        <dbReference type="Proteomes" id="UP001337655"/>
    </source>
</evidence>
<dbReference type="Gene3D" id="2.60.120.620">
    <property type="entry name" value="q2cbj1_9rhob like domain"/>
    <property type="match status" value="1"/>
</dbReference>
<dbReference type="InterPro" id="IPR044862">
    <property type="entry name" value="Pro_4_hyd_alph_FE2OG_OXY"/>
</dbReference>
<dbReference type="InterPro" id="IPR045054">
    <property type="entry name" value="P4HA-like"/>
</dbReference>
<name>A0AAV9NXY4_9PEZI</name>
<dbReference type="GO" id="GO:0031418">
    <property type="term" value="F:L-ascorbic acid binding"/>
    <property type="evidence" value="ECO:0007669"/>
    <property type="project" value="InterPro"/>
</dbReference>
<evidence type="ECO:0000313" key="8">
    <source>
        <dbReference type="EMBL" id="KAK5164793.1"/>
    </source>
</evidence>
<dbReference type="InterPro" id="IPR006620">
    <property type="entry name" value="Pro_4_hyd_alph"/>
</dbReference>
<keyword evidence="5" id="KW-0408">Iron</keyword>
<dbReference type="Proteomes" id="UP001337655">
    <property type="component" value="Unassembled WGS sequence"/>
</dbReference>
<feature type="domain" description="Fe2OG dioxygenase" evidence="7">
    <location>
        <begin position="139"/>
        <end position="259"/>
    </location>
</feature>
<evidence type="ECO:0000256" key="4">
    <source>
        <dbReference type="ARBA" id="ARBA00023002"/>
    </source>
</evidence>
<keyword evidence="4" id="KW-0560">Oxidoreductase</keyword>
<dbReference type="Pfam" id="PF13640">
    <property type="entry name" value="2OG-FeII_Oxy_3"/>
    <property type="match status" value="1"/>
</dbReference>
<proteinExistence type="predicted"/>
<dbReference type="InterPro" id="IPR005123">
    <property type="entry name" value="Oxoglu/Fe-dep_dioxygenase_dom"/>
</dbReference>
<dbReference type="PANTHER" id="PTHR10869:SF236">
    <property type="entry name" value="PROLYL 4-HYDROXYLASE ALPHA SUBUNIT DOMAIN-CONTAINING PROTEIN"/>
    <property type="match status" value="1"/>
</dbReference>
<reference evidence="8 9" key="1">
    <citation type="submission" date="2023-08" db="EMBL/GenBank/DDBJ databases">
        <title>Black Yeasts Isolated from many extreme environments.</title>
        <authorList>
            <person name="Coleine C."/>
            <person name="Stajich J.E."/>
            <person name="Selbmann L."/>
        </authorList>
    </citation>
    <scope>NUCLEOTIDE SEQUENCE [LARGE SCALE GENOMIC DNA]</scope>
    <source>
        <strain evidence="8 9">CCFEE 5935</strain>
    </source>
</reference>
<dbReference type="GeneID" id="89930788"/>
<evidence type="ECO:0000256" key="1">
    <source>
        <dbReference type="ARBA" id="ARBA00001961"/>
    </source>
</evidence>
<evidence type="ECO:0000259" key="7">
    <source>
        <dbReference type="PROSITE" id="PS51471"/>
    </source>
</evidence>
<dbReference type="RefSeq" id="XP_064654989.1">
    <property type="nucleotide sequence ID" value="XM_064806684.1"/>
</dbReference>
<dbReference type="PROSITE" id="PS51471">
    <property type="entry name" value="FE2OG_OXY"/>
    <property type="match status" value="1"/>
</dbReference>
<protein>
    <recommendedName>
        <fullName evidence="7">Fe2OG dioxygenase domain-containing protein</fullName>
    </recommendedName>
</protein>
<dbReference type="SMART" id="SM00702">
    <property type="entry name" value="P4Hc"/>
    <property type="match status" value="1"/>
</dbReference>
<dbReference type="EMBL" id="JAVRRT010000018">
    <property type="protein sequence ID" value="KAK5164793.1"/>
    <property type="molecule type" value="Genomic_DNA"/>
</dbReference>
<evidence type="ECO:0000256" key="2">
    <source>
        <dbReference type="ARBA" id="ARBA00022723"/>
    </source>
</evidence>
<comment type="caution">
    <text evidence="8">The sequence shown here is derived from an EMBL/GenBank/DDBJ whole genome shotgun (WGS) entry which is preliminary data.</text>
</comment>
<dbReference type="PANTHER" id="PTHR10869">
    <property type="entry name" value="PROLYL 4-HYDROXYLASE ALPHA SUBUNIT"/>
    <property type="match status" value="1"/>
</dbReference>
<accession>A0AAV9NXY4</accession>
<dbReference type="GO" id="GO:0005783">
    <property type="term" value="C:endoplasmic reticulum"/>
    <property type="evidence" value="ECO:0007669"/>
    <property type="project" value="TreeGrafter"/>
</dbReference>
<evidence type="ECO:0000256" key="5">
    <source>
        <dbReference type="ARBA" id="ARBA00023004"/>
    </source>
</evidence>
<keyword evidence="9" id="KW-1185">Reference proteome</keyword>
<evidence type="ECO:0000256" key="3">
    <source>
        <dbReference type="ARBA" id="ARBA00022964"/>
    </source>
</evidence>
<keyword evidence="2" id="KW-0479">Metal-binding</keyword>
<dbReference type="GO" id="GO:0004656">
    <property type="term" value="F:procollagen-proline 4-dioxygenase activity"/>
    <property type="evidence" value="ECO:0007669"/>
    <property type="project" value="TreeGrafter"/>
</dbReference>
<gene>
    <name evidence="8" type="ORF">LTR77_009457</name>
</gene>
<organism evidence="8 9">
    <name type="scientific">Saxophila tyrrhenica</name>
    <dbReference type="NCBI Taxonomy" id="1690608"/>
    <lineage>
        <taxon>Eukaryota</taxon>
        <taxon>Fungi</taxon>
        <taxon>Dikarya</taxon>
        <taxon>Ascomycota</taxon>
        <taxon>Pezizomycotina</taxon>
        <taxon>Dothideomycetes</taxon>
        <taxon>Dothideomycetidae</taxon>
        <taxon>Mycosphaerellales</taxon>
        <taxon>Extremaceae</taxon>
        <taxon>Saxophila</taxon>
    </lineage>
</organism>
<keyword evidence="3" id="KW-0223">Dioxygenase</keyword>
<evidence type="ECO:0000256" key="6">
    <source>
        <dbReference type="SAM" id="MobiDB-lite"/>
    </source>
</evidence>
<dbReference type="FunFam" id="2.60.120.620:FF:000021">
    <property type="entry name" value="WGS project CABT00000000 data, contig 2.8"/>
    <property type="match status" value="1"/>
</dbReference>
<feature type="region of interest" description="Disordered" evidence="6">
    <location>
        <begin position="1"/>
        <end position="30"/>
    </location>
</feature>